<dbReference type="GO" id="GO:0016887">
    <property type="term" value="F:ATP hydrolysis activity"/>
    <property type="evidence" value="ECO:0007669"/>
    <property type="project" value="InterPro"/>
</dbReference>
<dbReference type="SUPFAM" id="SSF81653">
    <property type="entry name" value="Calcium ATPase, transduction domain A"/>
    <property type="match status" value="1"/>
</dbReference>
<dbReference type="EMBL" id="CP001649">
    <property type="protein sequence ID" value="ACS78700.1"/>
    <property type="molecule type" value="Genomic_DNA"/>
</dbReference>
<keyword evidence="18" id="KW-1003">Cell membrane</keyword>
<evidence type="ECO:0000256" key="15">
    <source>
        <dbReference type="ARBA" id="ARBA00023136"/>
    </source>
</evidence>
<keyword evidence="3" id="KW-0813">Transport</keyword>
<dbReference type="CDD" id="cd02094">
    <property type="entry name" value="P-type_ATPase_Cu-like"/>
    <property type="match status" value="1"/>
</dbReference>
<evidence type="ECO:0000256" key="13">
    <source>
        <dbReference type="ARBA" id="ARBA00023008"/>
    </source>
</evidence>
<dbReference type="AlphaFoldDB" id="C6BYA9"/>
<keyword evidence="7 18" id="KW-0547">Nucleotide-binding</keyword>
<dbReference type="Pfam" id="PF00122">
    <property type="entry name" value="E1-E2_ATPase"/>
    <property type="match status" value="1"/>
</dbReference>
<feature type="transmembrane region" description="Helical" evidence="18">
    <location>
        <begin position="789"/>
        <end position="811"/>
    </location>
</feature>
<dbReference type="NCBIfam" id="TIGR01511">
    <property type="entry name" value="ATPase-IB1_Cu"/>
    <property type="match status" value="1"/>
</dbReference>
<dbReference type="SFLD" id="SFLDS00003">
    <property type="entry name" value="Haloacid_Dehalogenase"/>
    <property type="match status" value="1"/>
</dbReference>
<dbReference type="InterPro" id="IPR036412">
    <property type="entry name" value="HAD-like_sf"/>
</dbReference>
<evidence type="ECO:0000256" key="6">
    <source>
        <dbReference type="ARBA" id="ARBA00022737"/>
    </source>
</evidence>
<feature type="transmembrane region" description="Helical" evidence="18">
    <location>
        <begin position="817"/>
        <end position="836"/>
    </location>
</feature>
<dbReference type="PROSITE" id="PS01229">
    <property type="entry name" value="COF_2"/>
    <property type="match status" value="1"/>
</dbReference>
<keyword evidence="8" id="KW-0187">Copper transport</keyword>
<dbReference type="SFLD" id="SFLDG00002">
    <property type="entry name" value="C1.7:_P-type_atpase_like"/>
    <property type="match status" value="1"/>
</dbReference>
<name>C6BYA9_MARSD</name>
<feature type="transmembrane region" description="Helical" evidence="18">
    <location>
        <begin position="290"/>
        <end position="307"/>
    </location>
</feature>
<feature type="coiled-coil region" evidence="19">
    <location>
        <begin position="158"/>
        <end position="185"/>
    </location>
</feature>
<evidence type="ECO:0000259" key="20">
    <source>
        <dbReference type="PROSITE" id="PS50846"/>
    </source>
</evidence>
<dbReference type="GO" id="GO:0043682">
    <property type="term" value="F:P-type divalent copper transporter activity"/>
    <property type="evidence" value="ECO:0007669"/>
    <property type="project" value="UniProtKB-EC"/>
</dbReference>
<dbReference type="InterPro" id="IPR001757">
    <property type="entry name" value="P_typ_ATPase"/>
</dbReference>
<evidence type="ECO:0000313" key="22">
    <source>
        <dbReference type="Proteomes" id="UP000002601"/>
    </source>
</evidence>
<dbReference type="InterPro" id="IPR059000">
    <property type="entry name" value="ATPase_P-type_domA"/>
</dbReference>
<evidence type="ECO:0000256" key="10">
    <source>
        <dbReference type="ARBA" id="ARBA00022842"/>
    </source>
</evidence>
<keyword evidence="5 18" id="KW-0479">Metal-binding</keyword>
<dbReference type="PANTHER" id="PTHR43520:SF8">
    <property type="entry name" value="P-TYPE CU(+) TRANSPORTER"/>
    <property type="match status" value="1"/>
</dbReference>
<reference evidence="21 22" key="1">
    <citation type="submission" date="2009-06" db="EMBL/GenBank/DDBJ databases">
        <title>Complete sequence of Desulfovibrio salexigens DSM 2638.</title>
        <authorList>
            <consortium name="US DOE Joint Genome Institute"/>
            <person name="Lucas S."/>
            <person name="Copeland A."/>
            <person name="Lapidus A."/>
            <person name="Glavina del Rio T."/>
            <person name="Tice H."/>
            <person name="Bruce D."/>
            <person name="Goodwin L."/>
            <person name="Pitluck S."/>
            <person name="Munk A.C."/>
            <person name="Brettin T."/>
            <person name="Detter J.C."/>
            <person name="Han C."/>
            <person name="Tapia R."/>
            <person name="Larimer F."/>
            <person name="Land M."/>
            <person name="Hauser L."/>
            <person name="Kyrpides N."/>
            <person name="Anderson I."/>
            <person name="Wall J.D."/>
            <person name="Arkin A.P."/>
            <person name="Dehal P."/>
            <person name="Chivian D."/>
            <person name="Giles B."/>
            <person name="Hazen T.C."/>
        </authorList>
    </citation>
    <scope>NUCLEOTIDE SEQUENCE [LARGE SCALE GENOMIC DNA]</scope>
    <source>
        <strain evidence="22">ATCC 14822 / DSM 2638 / NCIMB 8403 / VKM B-1763</strain>
    </source>
</reference>
<evidence type="ECO:0000256" key="19">
    <source>
        <dbReference type="SAM" id="Coils"/>
    </source>
</evidence>
<feature type="domain" description="HMA" evidence="20">
    <location>
        <begin position="18"/>
        <end position="84"/>
    </location>
</feature>
<dbReference type="PRINTS" id="PR00942">
    <property type="entry name" value="CUATPASEI"/>
</dbReference>
<dbReference type="Pfam" id="PF00403">
    <property type="entry name" value="HMA"/>
    <property type="match status" value="2"/>
</dbReference>
<proteinExistence type="inferred from homology"/>
<dbReference type="Gene3D" id="3.30.70.100">
    <property type="match status" value="2"/>
</dbReference>
<dbReference type="Pfam" id="PF00702">
    <property type="entry name" value="Hydrolase"/>
    <property type="match status" value="1"/>
</dbReference>
<dbReference type="PROSITE" id="PS00154">
    <property type="entry name" value="ATPASE_E1_E2"/>
    <property type="match status" value="1"/>
</dbReference>
<evidence type="ECO:0000256" key="4">
    <source>
        <dbReference type="ARBA" id="ARBA00022692"/>
    </source>
</evidence>
<dbReference type="Gene3D" id="3.40.50.1000">
    <property type="entry name" value="HAD superfamily/HAD-like"/>
    <property type="match status" value="1"/>
</dbReference>
<dbReference type="PROSITE" id="PS50846">
    <property type="entry name" value="HMA_2"/>
    <property type="match status" value="2"/>
</dbReference>
<dbReference type="GO" id="GO:0005886">
    <property type="term" value="C:plasma membrane"/>
    <property type="evidence" value="ECO:0007669"/>
    <property type="project" value="UniProtKB-SubCell"/>
</dbReference>
<sequence length="845" mass="89264">MYALNAIPRFPANKDMFMHSTFEIKGMTCSACSARLERVIGNLDGVNSATVNLAAESLAADYNPDQISAADIIASVEMAGFEATEEIEGTELTLPISGMTCSACSSRLERVLNANDGIISAQVSLASESATLNFNPAVISLRQIRQLIADAGFESGQIQSAHNAKDNFEKRKAENEAKLGEMKNRLIAALAFTIPLLTITMGHMVGMPLPSFIEPHSSPLGFALIQLILTAPVLWFGRNFYLHGFPNLIRRAPNMDSLIAVGTSAAVIYSLWNTIEIAMDIDAHARAMDLYYESAATIIALILLGKFQETRARSRTSDAIEKLMDLTPAQAILLQNGEQIPTPVEEIGPGDLILIRPGDRVAADGKVAEGHSDIDESMLTGESMPVTKSAGDDVAGGTVNTGGGALKVQVTNVGENTVLARIIRLVQEAQGSKAPISSLADTVSFYFVPAVMAIGIAAALGWFFFSDEPFTFALRIFISVMVIACPCAMGLATPTAIMVGTGRGAQLGVLVKSGEALETAGKIETMIFDKTGTLTYGKPEVAETFTMDGENQQELLLLAGSAEKQSEHPLAKAVVRAAEEIGTPLPETTAFQAVSGLGINTETAGQPMLLGNRKFLEQNFVGGLDNIAANEAALRFAASGQSPLYIAKNGKLAGILAIADRIKDETPQTISKLHALGVQTVMLTGDNEKVAHAIADKAGIDKVIAQVMPDRKAEVVNNEKEAGRKVAMIGDGINDAPALASADLGIAMGTGIDVAIESGDVVLMKGDLSGVLTALSLSRATVRNIKQNLFWAFAFNVLGIPVAAGLLHIFGGPTLSPMFAAAAMSLSSVTVVSNALRLKFFKPED</sequence>
<evidence type="ECO:0000313" key="21">
    <source>
        <dbReference type="EMBL" id="ACS78700.1"/>
    </source>
</evidence>
<dbReference type="InterPro" id="IPR008250">
    <property type="entry name" value="ATPase_P-typ_transduc_dom_A_sf"/>
</dbReference>
<dbReference type="eggNOG" id="COG2217">
    <property type="taxonomic scope" value="Bacteria"/>
</dbReference>
<dbReference type="SFLD" id="SFLDF00027">
    <property type="entry name" value="p-type_atpase"/>
    <property type="match status" value="1"/>
</dbReference>
<feature type="domain" description="HMA" evidence="20">
    <location>
        <begin position="90"/>
        <end position="156"/>
    </location>
</feature>
<evidence type="ECO:0000256" key="7">
    <source>
        <dbReference type="ARBA" id="ARBA00022741"/>
    </source>
</evidence>
<keyword evidence="22" id="KW-1185">Reference proteome</keyword>
<dbReference type="FunFam" id="2.70.150.10:FF:000002">
    <property type="entry name" value="Copper-transporting ATPase 1, putative"/>
    <property type="match status" value="1"/>
</dbReference>
<dbReference type="SUPFAM" id="SSF81665">
    <property type="entry name" value="Calcium ATPase, transmembrane domain M"/>
    <property type="match status" value="1"/>
</dbReference>
<accession>C6BYA9</accession>
<protein>
    <recommendedName>
        <fullName evidence="16">P-type Cu(2+) transporter</fullName>
        <ecNumber evidence="16">7.2.2.9</ecNumber>
    </recommendedName>
</protein>
<dbReference type="InterPro" id="IPR036163">
    <property type="entry name" value="HMA_dom_sf"/>
</dbReference>
<dbReference type="KEGG" id="dsa:Desal_0634"/>
<dbReference type="HOGENOM" id="CLU_001771_0_3_7"/>
<evidence type="ECO:0000256" key="18">
    <source>
        <dbReference type="RuleBase" id="RU362081"/>
    </source>
</evidence>
<dbReference type="EC" id="7.2.2.9" evidence="16"/>
<dbReference type="Proteomes" id="UP000002601">
    <property type="component" value="Chromosome"/>
</dbReference>
<gene>
    <name evidence="21" type="ordered locus">Desal_0634</name>
</gene>
<keyword evidence="15 18" id="KW-0472">Membrane</keyword>
<dbReference type="CDD" id="cd00371">
    <property type="entry name" value="HMA"/>
    <property type="match status" value="2"/>
</dbReference>
<comment type="similarity">
    <text evidence="2 18">Belongs to the cation transport ATPase (P-type) (TC 3.A.3) family. Type IB subfamily.</text>
</comment>
<keyword evidence="19" id="KW-0175">Coiled coil</keyword>
<dbReference type="FunFam" id="3.30.70.100:FF:000005">
    <property type="entry name" value="Copper-exporting P-type ATPase A"/>
    <property type="match status" value="1"/>
</dbReference>
<keyword evidence="10" id="KW-0460">Magnesium</keyword>
<dbReference type="InterPro" id="IPR027256">
    <property type="entry name" value="P-typ_ATPase_IB"/>
</dbReference>
<evidence type="ECO:0000256" key="2">
    <source>
        <dbReference type="ARBA" id="ARBA00006024"/>
    </source>
</evidence>
<evidence type="ECO:0000256" key="14">
    <source>
        <dbReference type="ARBA" id="ARBA00023065"/>
    </source>
</evidence>
<dbReference type="InterPro" id="IPR018303">
    <property type="entry name" value="ATPase_P-typ_P_site"/>
</dbReference>
<feature type="transmembrane region" description="Helical" evidence="18">
    <location>
        <begin position="218"/>
        <end position="237"/>
    </location>
</feature>
<keyword evidence="12 18" id="KW-1133">Transmembrane helix</keyword>
<evidence type="ECO:0000256" key="5">
    <source>
        <dbReference type="ARBA" id="ARBA00022723"/>
    </source>
</evidence>
<dbReference type="STRING" id="526222.Desal_0634"/>
<dbReference type="GO" id="GO:0055070">
    <property type="term" value="P:copper ion homeostasis"/>
    <property type="evidence" value="ECO:0007669"/>
    <property type="project" value="TreeGrafter"/>
</dbReference>
<feature type="transmembrane region" description="Helical" evidence="18">
    <location>
        <begin position="443"/>
        <end position="466"/>
    </location>
</feature>
<dbReference type="GO" id="GO:0005507">
    <property type="term" value="F:copper ion binding"/>
    <property type="evidence" value="ECO:0007669"/>
    <property type="project" value="InterPro"/>
</dbReference>
<keyword evidence="13" id="KW-0186">Copper</keyword>
<dbReference type="InterPro" id="IPR023299">
    <property type="entry name" value="ATPase_P-typ_cyto_dom_N"/>
</dbReference>
<evidence type="ECO:0000256" key="8">
    <source>
        <dbReference type="ARBA" id="ARBA00022796"/>
    </source>
</evidence>
<keyword evidence="9 18" id="KW-0067">ATP-binding</keyword>
<keyword evidence="6" id="KW-0677">Repeat</keyword>
<evidence type="ECO:0000256" key="17">
    <source>
        <dbReference type="ARBA" id="ARBA00047424"/>
    </source>
</evidence>
<comment type="subcellular location">
    <subcellularLocation>
        <location evidence="18">Cell membrane</location>
    </subcellularLocation>
    <subcellularLocation>
        <location evidence="1">Endomembrane system</location>
        <topology evidence="1">Multi-pass membrane protein</topology>
    </subcellularLocation>
</comment>
<dbReference type="GO" id="GO:0012505">
    <property type="term" value="C:endomembrane system"/>
    <property type="evidence" value="ECO:0007669"/>
    <property type="project" value="UniProtKB-SubCell"/>
</dbReference>
<dbReference type="InterPro" id="IPR044492">
    <property type="entry name" value="P_typ_ATPase_HD_dom"/>
</dbReference>
<dbReference type="InterPro" id="IPR023214">
    <property type="entry name" value="HAD_sf"/>
</dbReference>
<dbReference type="SUPFAM" id="SSF56784">
    <property type="entry name" value="HAD-like"/>
    <property type="match status" value="1"/>
</dbReference>
<dbReference type="SUPFAM" id="SSF55008">
    <property type="entry name" value="HMA, heavy metal-associated domain"/>
    <property type="match status" value="2"/>
</dbReference>
<dbReference type="PROSITE" id="PS01047">
    <property type="entry name" value="HMA_1"/>
    <property type="match status" value="2"/>
</dbReference>
<dbReference type="FunFam" id="3.30.70.100:FF:000001">
    <property type="entry name" value="ATPase copper transporting beta"/>
    <property type="match status" value="1"/>
</dbReference>
<dbReference type="GO" id="GO:0005524">
    <property type="term" value="F:ATP binding"/>
    <property type="evidence" value="ECO:0007669"/>
    <property type="project" value="UniProtKB-UniRule"/>
</dbReference>
<dbReference type="PRINTS" id="PR00119">
    <property type="entry name" value="CATATPASE"/>
</dbReference>
<evidence type="ECO:0000256" key="12">
    <source>
        <dbReference type="ARBA" id="ARBA00022989"/>
    </source>
</evidence>
<dbReference type="InterPro" id="IPR023298">
    <property type="entry name" value="ATPase_P-typ_TM_dom_sf"/>
</dbReference>
<evidence type="ECO:0000256" key="16">
    <source>
        <dbReference type="ARBA" id="ARBA00038904"/>
    </source>
</evidence>
<keyword evidence="4 18" id="KW-0812">Transmembrane</keyword>
<keyword evidence="14" id="KW-0406">Ion transport</keyword>
<evidence type="ECO:0000256" key="11">
    <source>
        <dbReference type="ARBA" id="ARBA00022967"/>
    </source>
</evidence>
<feature type="transmembrane region" description="Helical" evidence="18">
    <location>
        <begin position="258"/>
        <end position="278"/>
    </location>
</feature>
<dbReference type="PANTHER" id="PTHR43520">
    <property type="entry name" value="ATP7, ISOFORM B"/>
    <property type="match status" value="1"/>
</dbReference>
<keyword evidence="11" id="KW-1278">Translocase</keyword>
<comment type="catalytic activity">
    <reaction evidence="17">
        <text>Cu(2+)(in) + ATP + H2O = Cu(2+)(out) + ADP + phosphate + H(+)</text>
        <dbReference type="Rhea" id="RHEA:10376"/>
        <dbReference type="ChEBI" id="CHEBI:15377"/>
        <dbReference type="ChEBI" id="CHEBI:15378"/>
        <dbReference type="ChEBI" id="CHEBI:29036"/>
        <dbReference type="ChEBI" id="CHEBI:30616"/>
        <dbReference type="ChEBI" id="CHEBI:43474"/>
        <dbReference type="ChEBI" id="CHEBI:456216"/>
        <dbReference type="EC" id="7.2.2.9"/>
    </reaction>
</comment>
<dbReference type="NCBIfam" id="TIGR01525">
    <property type="entry name" value="ATPase-IB_hvy"/>
    <property type="match status" value="1"/>
</dbReference>
<evidence type="ECO:0000256" key="1">
    <source>
        <dbReference type="ARBA" id="ARBA00004127"/>
    </source>
</evidence>
<dbReference type="NCBIfam" id="TIGR01494">
    <property type="entry name" value="ATPase_P-type"/>
    <property type="match status" value="1"/>
</dbReference>
<dbReference type="InterPro" id="IPR017969">
    <property type="entry name" value="Heavy-metal-associated_CS"/>
</dbReference>
<feature type="transmembrane region" description="Helical" evidence="18">
    <location>
        <begin position="472"/>
        <end position="493"/>
    </location>
</feature>
<evidence type="ECO:0000256" key="3">
    <source>
        <dbReference type="ARBA" id="ARBA00022448"/>
    </source>
</evidence>
<dbReference type="InterPro" id="IPR006122">
    <property type="entry name" value="HMA_Cu_ion-bd"/>
</dbReference>
<dbReference type="NCBIfam" id="TIGR00003">
    <property type="entry name" value="copper ion binding protein"/>
    <property type="match status" value="1"/>
</dbReference>
<feature type="transmembrane region" description="Helical" evidence="18">
    <location>
        <begin position="186"/>
        <end position="206"/>
    </location>
</feature>
<dbReference type="Gene3D" id="2.70.150.10">
    <property type="entry name" value="Calcium-transporting ATPase, cytoplasmic transduction domain A"/>
    <property type="match status" value="1"/>
</dbReference>
<organism evidence="21 22">
    <name type="scientific">Maridesulfovibrio salexigens (strain ATCC 14822 / DSM 2638 / NCIMB 8403 / VKM B-1763)</name>
    <name type="common">Desulfovibrio salexigens</name>
    <dbReference type="NCBI Taxonomy" id="526222"/>
    <lineage>
        <taxon>Bacteria</taxon>
        <taxon>Pseudomonadati</taxon>
        <taxon>Thermodesulfobacteriota</taxon>
        <taxon>Desulfovibrionia</taxon>
        <taxon>Desulfovibrionales</taxon>
        <taxon>Desulfovibrionaceae</taxon>
        <taxon>Maridesulfovibrio</taxon>
    </lineage>
</organism>
<dbReference type="InterPro" id="IPR006121">
    <property type="entry name" value="HMA_dom"/>
</dbReference>
<dbReference type="Gene3D" id="3.40.1110.10">
    <property type="entry name" value="Calcium-transporting ATPase, cytoplasmic domain N"/>
    <property type="match status" value="1"/>
</dbReference>
<evidence type="ECO:0000256" key="9">
    <source>
        <dbReference type="ARBA" id="ARBA00022840"/>
    </source>
</evidence>